<dbReference type="InterPro" id="IPR027417">
    <property type="entry name" value="P-loop_NTPase"/>
</dbReference>
<dbReference type="AlphaFoldDB" id="E5A2K5"/>
<evidence type="ECO:0000259" key="3">
    <source>
        <dbReference type="Pfam" id="PF24913"/>
    </source>
</evidence>
<keyword evidence="2" id="KW-0812">Transmembrane</keyword>
<feature type="transmembrane region" description="Helical" evidence="2">
    <location>
        <begin position="63"/>
        <end position="84"/>
    </location>
</feature>
<dbReference type="Proteomes" id="UP000002668">
    <property type="component" value="Genome"/>
</dbReference>
<feature type="domain" description="AAA protein C-terminal winged helix" evidence="3">
    <location>
        <begin position="382"/>
        <end position="498"/>
    </location>
</feature>
<dbReference type="InterPro" id="IPR056808">
    <property type="entry name" value="HTH_AAA"/>
</dbReference>
<feature type="compositionally biased region" description="Polar residues" evidence="1">
    <location>
        <begin position="34"/>
        <end position="45"/>
    </location>
</feature>
<dbReference type="Gene3D" id="3.40.50.300">
    <property type="entry name" value="P-loop containing nucleotide triphosphate hydrolases"/>
    <property type="match status" value="1"/>
</dbReference>
<dbReference type="OrthoDB" id="511599at2759"/>
<dbReference type="PANTHER" id="PTHR36168">
    <property type="entry name" value="CHROMOSOME 1, WHOLE GENOME SHOTGUN SEQUENCE"/>
    <property type="match status" value="1"/>
</dbReference>
<dbReference type="OMA" id="AIDYEFH"/>
<evidence type="ECO:0000313" key="5">
    <source>
        <dbReference type="Proteomes" id="UP000002668"/>
    </source>
</evidence>
<keyword evidence="2" id="KW-0472">Membrane</keyword>
<feature type="compositionally biased region" description="Basic and acidic residues" evidence="1">
    <location>
        <begin position="46"/>
        <end position="56"/>
    </location>
</feature>
<proteinExistence type="predicted"/>
<dbReference type="EMBL" id="FP929132">
    <property type="protein sequence ID" value="CBX97801.1"/>
    <property type="molecule type" value="Genomic_DNA"/>
</dbReference>
<dbReference type="PANTHER" id="PTHR36168:SF4">
    <property type="entry name" value="ORC1-LIKE AAA ATPASE DOMAIN-CONTAINING PROTEIN"/>
    <property type="match status" value="1"/>
</dbReference>
<evidence type="ECO:0000313" key="4">
    <source>
        <dbReference type="EMBL" id="CBX97801.1"/>
    </source>
</evidence>
<keyword evidence="2" id="KW-1133">Transmembrane helix</keyword>
<gene>
    <name evidence="4" type="ORF">LEMA_P092100.1</name>
</gene>
<dbReference type="InParanoid" id="E5A2K5"/>
<reference evidence="5" key="1">
    <citation type="journal article" date="2011" name="Nat. Commun.">
        <title>Effector diversification within compartments of the Leptosphaeria maculans genome affected by Repeat-Induced Point mutations.</title>
        <authorList>
            <person name="Rouxel T."/>
            <person name="Grandaubert J."/>
            <person name="Hane J.K."/>
            <person name="Hoede C."/>
            <person name="van de Wouw A.P."/>
            <person name="Couloux A."/>
            <person name="Dominguez V."/>
            <person name="Anthouard V."/>
            <person name="Bally P."/>
            <person name="Bourras S."/>
            <person name="Cozijnsen A.J."/>
            <person name="Ciuffetti L.M."/>
            <person name="Degrave A."/>
            <person name="Dilmaghani A."/>
            <person name="Duret L."/>
            <person name="Fudal I."/>
            <person name="Goodwin S.B."/>
            <person name="Gout L."/>
            <person name="Glaser N."/>
            <person name="Linglin J."/>
            <person name="Kema G.H.J."/>
            <person name="Lapalu N."/>
            <person name="Lawrence C.B."/>
            <person name="May K."/>
            <person name="Meyer M."/>
            <person name="Ollivier B."/>
            <person name="Poulain J."/>
            <person name="Schoch C.L."/>
            <person name="Simon A."/>
            <person name="Spatafora J.W."/>
            <person name="Stachowiak A."/>
            <person name="Turgeon B.G."/>
            <person name="Tyler B.M."/>
            <person name="Vincent D."/>
            <person name="Weissenbach J."/>
            <person name="Amselem J."/>
            <person name="Quesneville H."/>
            <person name="Oliver R.P."/>
            <person name="Wincker P."/>
            <person name="Balesdent M.-H."/>
            <person name="Howlett B.J."/>
        </authorList>
    </citation>
    <scope>NUCLEOTIDE SEQUENCE [LARGE SCALE GENOMIC DNA]</scope>
    <source>
        <strain evidence="5">JN3 / isolate v23.1.3 / race Av1-4-5-6-7-8</strain>
    </source>
</reference>
<dbReference type="VEuPathDB" id="FungiDB:LEMA_P092100.1"/>
<protein>
    <recommendedName>
        <fullName evidence="3">AAA protein C-terminal winged helix domain-containing protein</fullName>
    </recommendedName>
</protein>
<dbReference type="STRING" id="985895.E5A2K5"/>
<sequence length="575" mass="65813">MPRPLRNATRGRVLLPFSRQATRIRPAPLVVHQPLTSRTQPTRTEPNSKDGEKQDRSKFAHNVLEGSTVALISLFGLGLGGYVYNLFYKKTVRDKIENAFAKGYSSQERVVLGRISYDTEPSKLQEVVEKEYWVPRAEQEQINDIVSGKTRGRYHLIIGERGTGKRALLLEAMRNVNGDGIAMLEAHNDLEVFRTRFGKAIDYEFHEDYMGGLFSIRGPRDSTPLLDIERAMNQMEKVALSMRKKRGKPLLLIINNIHLFKDDGAGKHLLDILQQRAEIWAGNELVTTVFTSDEFWTLEKLTPHATNMHVINIRDVRKDVVTAALKKYRARYHGEDVPHSILDEVYAKVGGRLIFLNQVAKSRDMLDTCKQINRREKSWFLNNCWILGDSMDDDVEEQQKYCAAAIILARALVLREQKDTSDLEQFTLPEIPLHEARQIITRADFVHPFDHINVFHIDANGMVRADSVPMQNTFREIVNEPGFEEHLKATLNRLDELESLARTREIAYRDAPDRSGGVVPVQTYCAKLTRLPLALDFNVEHRLVEHEGGRVSLSCLMYPKTWKVVNPGDIRRQAR</sequence>
<evidence type="ECO:0000256" key="2">
    <source>
        <dbReference type="SAM" id="Phobius"/>
    </source>
</evidence>
<accession>E5A2K5</accession>
<dbReference type="Pfam" id="PF24913">
    <property type="entry name" value="WHD_AAA_fung"/>
    <property type="match status" value="1"/>
</dbReference>
<evidence type="ECO:0000256" key="1">
    <source>
        <dbReference type="SAM" id="MobiDB-lite"/>
    </source>
</evidence>
<keyword evidence="5" id="KW-1185">Reference proteome</keyword>
<dbReference type="eggNOG" id="ENOG502QTW2">
    <property type="taxonomic scope" value="Eukaryota"/>
</dbReference>
<feature type="region of interest" description="Disordered" evidence="1">
    <location>
        <begin position="28"/>
        <end position="56"/>
    </location>
</feature>
<name>E5A2K5_LEPMJ</name>
<dbReference type="HOGENOM" id="CLU_021105_1_2_1"/>
<dbReference type="SUPFAM" id="SSF52540">
    <property type="entry name" value="P-loop containing nucleoside triphosphate hydrolases"/>
    <property type="match status" value="1"/>
</dbReference>
<organism evidence="5">
    <name type="scientific">Leptosphaeria maculans (strain JN3 / isolate v23.1.3 / race Av1-4-5-6-7-8)</name>
    <name type="common">Blackleg fungus</name>
    <name type="synonym">Phoma lingam</name>
    <dbReference type="NCBI Taxonomy" id="985895"/>
    <lineage>
        <taxon>Eukaryota</taxon>
        <taxon>Fungi</taxon>
        <taxon>Dikarya</taxon>
        <taxon>Ascomycota</taxon>
        <taxon>Pezizomycotina</taxon>
        <taxon>Dothideomycetes</taxon>
        <taxon>Pleosporomycetidae</taxon>
        <taxon>Pleosporales</taxon>
        <taxon>Pleosporineae</taxon>
        <taxon>Leptosphaeriaceae</taxon>
        <taxon>Plenodomus</taxon>
        <taxon>Plenodomus lingam/Leptosphaeria maculans species complex</taxon>
    </lineage>
</organism>